<dbReference type="EMBL" id="BJLJ01000005">
    <property type="protein sequence ID" value="GEA67052.1"/>
    <property type="molecule type" value="Genomic_DNA"/>
</dbReference>
<dbReference type="SMART" id="SM00422">
    <property type="entry name" value="HTH_MERR"/>
    <property type="match status" value="1"/>
</dbReference>
<name>A0A4Y3J6S8_ACIPI</name>
<evidence type="ECO:0000313" key="4">
    <source>
        <dbReference type="Proteomes" id="UP000317717"/>
    </source>
</evidence>
<gene>
    <name evidence="3" type="ORF">PA3_12100</name>
</gene>
<organism evidence="3 4">
    <name type="scientific">Acinetobacter pittii</name>
    <name type="common">Acinetobacter genomosp. 3</name>
    <dbReference type="NCBI Taxonomy" id="48296"/>
    <lineage>
        <taxon>Bacteria</taxon>
        <taxon>Pseudomonadati</taxon>
        <taxon>Pseudomonadota</taxon>
        <taxon>Gammaproteobacteria</taxon>
        <taxon>Moraxellales</taxon>
        <taxon>Moraxellaceae</taxon>
        <taxon>Acinetobacter</taxon>
        <taxon>Acinetobacter calcoaceticus/baumannii complex</taxon>
    </lineage>
</organism>
<evidence type="ECO:0000259" key="2">
    <source>
        <dbReference type="PROSITE" id="PS50937"/>
    </source>
</evidence>
<sequence>MLKHNHIQPFYFLKNSFIVIKNPRVAPESSLMSFSIGQLSKKADIPIDTIRYYEKVGVLDRIQRSENNYRVYTEQTLADLLFIKHCRELNISLSDIKTLKEMKTQPKQACTEIDNLVDKYLKEVSEKIERLLLLKESLIDLKQHCSTNRTVDECGILRELQNSL</sequence>
<dbReference type="CDD" id="cd04784">
    <property type="entry name" value="HTH_CadR-PbrR"/>
    <property type="match status" value="1"/>
</dbReference>
<dbReference type="GO" id="GO:0046872">
    <property type="term" value="F:metal ion binding"/>
    <property type="evidence" value="ECO:0007669"/>
    <property type="project" value="InterPro"/>
</dbReference>
<proteinExistence type="predicted"/>
<comment type="caution">
    <text evidence="3">The sequence shown here is derived from an EMBL/GenBank/DDBJ whole genome shotgun (WGS) entry which is preliminary data.</text>
</comment>
<dbReference type="InterPro" id="IPR009061">
    <property type="entry name" value="DNA-bd_dom_put_sf"/>
</dbReference>
<dbReference type="InterPro" id="IPR000551">
    <property type="entry name" value="MerR-type_HTH_dom"/>
</dbReference>
<dbReference type="SUPFAM" id="SSF46955">
    <property type="entry name" value="Putative DNA-binding domain"/>
    <property type="match status" value="1"/>
</dbReference>
<dbReference type="GO" id="GO:0045893">
    <property type="term" value="P:positive regulation of DNA-templated transcription"/>
    <property type="evidence" value="ECO:0007669"/>
    <property type="project" value="InterPro"/>
</dbReference>
<evidence type="ECO:0000256" key="1">
    <source>
        <dbReference type="ARBA" id="ARBA00023125"/>
    </source>
</evidence>
<dbReference type="PRINTS" id="PR00040">
    <property type="entry name" value="HTHMERR"/>
</dbReference>
<dbReference type="Pfam" id="PF13411">
    <property type="entry name" value="MerR_1"/>
    <property type="match status" value="1"/>
</dbReference>
<dbReference type="InterPro" id="IPR011791">
    <property type="entry name" value="CadR-PbrR"/>
</dbReference>
<dbReference type="PROSITE" id="PS50937">
    <property type="entry name" value="HTH_MERR_2"/>
    <property type="match status" value="1"/>
</dbReference>
<dbReference type="InterPro" id="IPR047057">
    <property type="entry name" value="MerR_fam"/>
</dbReference>
<reference evidence="3 4" key="1">
    <citation type="submission" date="2019-06" db="EMBL/GenBank/DDBJ databases">
        <title>Whole genome shotgun sequence of Acinetobacter pittii NBRC 110514.</title>
        <authorList>
            <person name="Hosoyama A."/>
            <person name="Uohara A."/>
            <person name="Ohji S."/>
            <person name="Ichikawa N."/>
        </authorList>
    </citation>
    <scope>NUCLEOTIDE SEQUENCE [LARGE SCALE GENOMIC DNA]</scope>
    <source>
        <strain evidence="3 4">NBRC 110514</strain>
    </source>
</reference>
<feature type="domain" description="HTH merR-type" evidence="2">
    <location>
        <begin position="33"/>
        <end position="102"/>
    </location>
</feature>
<dbReference type="Proteomes" id="UP000317717">
    <property type="component" value="Unassembled WGS sequence"/>
</dbReference>
<accession>A0A4Y3J6S8</accession>
<keyword evidence="1" id="KW-0238">DNA-binding</keyword>
<dbReference type="AlphaFoldDB" id="A0A4Y3J6S8"/>
<evidence type="ECO:0000313" key="3">
    <source>
        <dbReference type="EMBL" id="GEA67052.1"/>
    </source>
</evidence>
<protein>
    <submittedName>
        <fullName evidence="3">MerR family transcriptional regulator</fullName>
    </submittedName>
</protein>
<dbReference type="GO" id="GO:0003700">
    <property type="term" value="F:DNA-binding transcription factor activity"/>
    <property type="evidence" value="ECO:0007669"/>
    <property type="project" value="InterPro"/>
</dbReference>
<dbReference type="PANTHER" id="PTHR30204:SF92">
    <property type="entry name" value="HTH-TYPE TRANSCRIPTIONAL REGULATOR ZNTR"/>
    <property type="match status" value="1"/>
</dbReference>
<dbReference type="PANTHER" id="PTHR30204">
    <property type="entry name" value="REDOX-CYCLING DRUG-SENSING TRANSCRIPTIONAL ACTIVATOR SOXR"/>
    <property type="match status" value="1"/>
</dbReference>
<dbReference type="GO" id="GO:0003677">
    <property type="term" value="F:DNA binding"/>
    <property type="evidence" value="ECO:0007669"/>
    <property type="project" value="UniProtKB-KW"/>
</dbReference>
<dbReference type="Gene3D" id="1.10.1660.10">
    <property type="match status" value="1"/>
</dbReference>